<name>A0A6C0EKS7_9ZZZZ</name>
<proteinExistence type="predicted"/>
<accession>A0A6C0EKS7</accession>
<reference evidence="1" key="1">
    <citation type="journal article" date="2020" name="Nature">
        <title>Giant virus diversity and host interactions through global metagenomics.</title>
        <authorList>
            <person name="Schulz F."/>
            <person name="Roux S."/>
            <person name="Paez-Espino D."/>
            <person name="Jungbluth S."/>
            <person name="Walsh D.A."/>
            <person name="Denef V.J."/>
            <person name="McMahon K.D."/>
            <person name="Konstantinidis K.T."/>
            <person name="Eloe-Fadrosh E.A."/>
            <person name="Kyrpides N.C."/>
            <person name="Woyke T."/>
        </authorList>
    </citation>
    <scope>NUCLEOTIDE SEQUENCE</scope>
    <source>
        <strain evidence="1">GVMAG-M-3300009068-24</strain>
    </source>
</reference>
<evidence type="ECO:0000313" key="1">
    <source>
        <dbReference type="EMBL" id="QHT29784.1"/>
    </source>
</evidence>
<dbReference type="AlphaFoldDB" id="A0A6C0EKS7"/>
<dbReference type="EMBL" id="MN738882">
    <property type="protein sequence ID" value="QHT29784.1"/>
    <property type="molecule type" value="Genomic_DNA"/>
</dbReference>
<protein>
    <submittedName>
        <fullName evidence="1">Uncharacterized protein</fullName>
    </submittedName>
</protein>
<sequence>MQYSDYYFNQNDRIGADRVDNTQQNLQNTRFANHMLANYFSESITSAEIQFATSQPSMILSGTANGDGLNGQVVDYDSQLLIRTEQSRPLEKLSLNSRPFVTIPYLGRGTCNPDTESQLLQGESVFEKKGVSTIMDKSFMDYTLYPVDDHMRKHMDTAAHVDPEATALEGWVRGGVQTRAMGSA</sequence>
<organism evidence="1">
    <name type="scientific">viral metagenome</name>
    <dbReference type="NCBI Taxonomy" id="1070528"/>
    <lineage>
        <taxon>unclassified sequences</taxon>
        <taxon>metagenomes</taxon>
        <taxon>organismal metagenomes</taxon>
    </lineage>
</organism>